<dbReference type="AlphaFoldDB" id="A0A951U3G6"/>
<organism evidence="1 2">
    <name type="scientific">Pegethrix bostrychoides GSE-TBD4-15B</name>
    <dbReference type="NCBI Taxonomy" id="2839662"/>
    <lineage>
        <taxon>Bacteria</taxon>
        <taxon>Bacillati</taxon>
        <taxon>Cyanobacteriota</taxon>
        <taxon>Cyanophyceae</taxon>
        <taxon>Oculatellales</taxon>
        <taxon>Oculatellaceae</taxon>
        <taxon>Pegethrix</taxon>
    </lineage>
</organism>
<dbReference type="Proteomes" id="UP000707356">
    <property type="component" value="Unassembled WGS sequence"/>
</dbReference>
<name>A0A951U3G6_9CYAN</name>
<proteinExistence type="predicted"/>
<evidence type="ECO:0000313" key="2">
    <source>
        <dbReference type="Proteomes" id="UP000707356"/>
    </source>
</evidence>
<comment type="caution">
    <text evidence="1">The sequence shown here is derived from an EMBL/GenBank/DDBJ whole genome shotgun (WGS) entry which is preliminary data.</text>
</comment>
<accession>A0A951U3G6</accession>
<evidence type="ECO:0000313" key="1">
    <source>
        <dbReference type="EMBL" id="MBW4464565.1"/>
    </source>
</evidence>
<gene>
    <name evidence="1" type="ORF">KME07_03870</name>
</gene>
<protein>
    <submittedName>
        <fullName evidence="1">Uncharacterized protein</fullName>
    </submittedName>
</protein>
<dbReference type="EMBL" id="JAHHHV010000015">
    <property type="protein sequence ID" value="MBW4464565.1"/>
    <property type="molecule type" value="Genomic_DNA"/>
</dbReference>
<reference evidence="1" key="1">
    <citation type="submission" date="2021-05" db="EMBL/GenBank/DDBJ databases">
        <authorList>
            <person name="Pietrasiak N."/>
            <person name="Ward R."/>
            <person name="Stajich J.E."/>
            <person name="Kurbessoian T."/>
        </authorList>
    </citation>
    <scope>NUCLEOTIDE SEQUENCE</scope>
    <source>
        <strain evidence="1">GSE-TBD4-15B</strain>
    </source>
</reference>
<reference evidence="1" key="2">
    <citation type="journal article" date="2022" name="Microbiol. Resour. Announc.">
        <title>Metagenome Sequencing to Explore Phylogenomics of Terrestrial Cyanobacteria.</title>
        <authorList>
            <person name="Ward R.D."/>
            <person name="Stajich J.E."/>
            <person name="Johansen J.R."/>
            <person name="Huntemann M."/>
            <person name="Clum A."/>
            <person name="Foster B."/>
            <person name="Foster B."/>
            <person name="Roux S."/>
            <person name="Palaniappan K."/>
            <person name="Varghese N."/>
            <person name="Mukherjee S."/>
            <person name="Reddy T.B.K."/>
            <person name="Daum C."/>
            <person name="Copeland A."/>
            <person name="Chen I.A."/>
            <person name="Ivanova N.N."/>
            <person name="Kyrpides N.C."/>
            <person name="Shapiro N."/>
            <person name="Eloe-Fadrosh E.A."/>
            <person name="Pietrasiak N."/>
        </authorList>
    </citation>
    <scope>NUCLEOTIDE SEQUENCE</scope>
    <source>
        <strain evidence="1">GSE-TBD4-15B</strain>
    </source>
</reference>
<sequence length="141" mass="15074">MVRYNQAQTIDNLNDQLFTDITAQQAAMVEGGTRQVTVTTIRSLEAGNGSDRVFVSFSGQNNDFRRTITMRKGSVANIGRSSNFNSSNGSITVRLRDSIGGTPPLALNLGSFTLPSGTPPKSGTRTISGSGSRYEVSFTAF</sequence>